<dbReference type="EMBL" id="KL367525">
    <property type="protein sequence ID" value="KFD66385.1"/>
    <property type="molecule type" value="Genomic_DNA"/>
</dbReference>
<name>A0A085M7V2_9BILA</name>
<sequence>MDVVTFSEFYSERHRSGMQVQFTSPRLPVLAPLDEGMLPFLAFLQKCQRTKEQLRKDDVVLIVDASNPRGVWPMGRIIHMYPGPDGIVRVVNVRYLQGIMGHPVSRLVRLASQVSDKPETAGKDVVA</sequence>
<reference evidence="2 4" key="1">
    <citation type="journal article" date="2014" name="Nat. Genet.">
        <title>Genome and transcriptome of the porcine whipworm Trichuris suis.</title>
        <authorList>
            <person name="Jex A.R."/>
            <person name="Nejsum P."/>
            <person name="Schwarz E.M."/>
            <person name="Hu L."/>
            <person name="Young N.D."/>
            <person name="Hall R.S."/>
            <person name="Korhonen P.K."/>
            <person name="Liao S."/>
            <person name="Thamsborg S."/>
            <person name="Xia J."/>
            <person name="Xu P."/>
            <person name="Wang S."/>
            <person name="Scheerlinck J.P."/>
            <person name="Hofmann A."/>
            <person name="Sternberg P.W."/>
            <person name="Wang J."/>
            <person name="Gasser R.B."/>
        </authorList>
    </citation>
    <scope>NUCLEOTIDE SEQUENCE [LARGE SCALE GENOMIC DNA]</scope>
    <source>
        <strain evidence="3">DCEP-RM93F</strain>
        <strain evidence="2">DCEP-RM93M</strain>
    </source>
</reference>
<dbReference type="EMBL" id="KL363218">
    <property type="protein sequence ID" value="KFD53298.1"/>
    <property type="molecule type" value="Genomic_DNA"/>
</dbReference>
<evidence type="ECO:0000313" key="3">
    <source>
        <dbReference type="EMBL" id="KFD66385.1"/>
    </source>
</evidence>
<evidence type="ECO:0000259" key="1">
    <source>
        <dbReference type="Pfam" id="PF18701"/>
    </source>
</evidence>
<dbReference type="InterPro" id="IPR040676">
    <property type="entry name" value="DUF5641"/>
</dbReference>
<gene>
    <name evidence="2" type="ORF">M513_05779</name>
    <name evidence="3" type="ORF">M514_05779</name>
</gene>
<proteinExistence type="predicted"/>
<dbReference type="Proteomes" id="UP000030764">
    <property type="component" value="Unassembled WGS sequence"/>
</dbReference>
<protein>
    <recommendedName>
        <fullName evidence="1">DUF5641 domain-containing protein</fullName>
    </recommendedName>
</protein>
<dbReference type="Proteomes" id="UP000030758">
    <property type="component" value="Unassembled WGS sequence"/>
</dbReference>
<dbReference type="Pfam" id="PF18701">
    <property type="entry name" value="DUF5641"/>
    <property type="match status" value="1"/>
</dbReference>
<keyword evidence="4" id="KW-1185">Reference proteome</keyword>
<dbReference type="AlphaFoldDB" id="A0A085M7V2"/>
<accession>A0A085M7V2</accession>
<evidence type="ECO:0000313" key="2">
    <source>
        <dbReference type="EMBL" id="KFD53298.1"/>
    </source>
</evidence>
<evidence type="ECO:0000313" key="4">
    <source>
        <dbReference type="Proteomes" id="UP000030764"/>
    </source>
</evidence>
<feature type="domain" description="DUF5641" evidence="1">
    <location>
        <begin position="41"/>
        <end position="110"/>
    </location>
</feature>
<organism evidence="2 4">
    <name type="scientific">Trichuris suis</name>
    <name type="common">pig whipworm</name>
    <dbReference type="NCBI Taxonomy" id="68888"/>
    <lineage>
        <taxon>Eukaryota</taxon>
        <taxon>Metazoa</taxon>
        <taxon>Ecdysozoa</taxon>
        <taxon>Nematoda</taxon>
        <taxon>Enoplea</taxon>
        <taxon>Dorylaimia</taxon>
        <taxon>Trichinellida</taxon>
        <taxon>Trichuridae</taxon>
        <taxon>Trichuris</taxon>
    </lineage>
</organism>